<organismHost>
    <name type="scientific">Mamestra configurata</name>
    <name type="common">bertha armyworm</name>
    <dbReference type="NCBI Taxonomy" id="174822"/>
</organismHost>
<evidence type="ECO:0000313" key="2">
    <source>
        <dbReference type="EMBL" id="QNH90482.1"/>
    </source>
</evidence>
<name>A0A5B9GBQ5_NPVMC</name>
<reference evidence="1" key="1">
    <citation type="submission" date="2019-01" db="EMBL/GenBank/DDBJ databases">
        <title>Genomics of alphabaculovirus isolates infecting Mamestra species from North America and Eurasia.</title>
        <authorList>
            <person name="Erlandson M.A."/>
            <person name="Baldwin D."/>
            <person name="Theilmann D.A."/>
        </authorList>
    </citation>
    <scope>NUCLEOTIDE SEQUENCE</scope>
    <source>
        <strain evidence="1">AB260</strain>
    </source>
</reference>
<protein>
    <submittedName>
        <fullName evidence="1">Maco-A 8</fullName>
    </submittedName>
</protein>
<accession>A0A5B9GBQ5</accession>
<proteinExistence type="predicted"/>
<reference evidence="2" key="2">
    <citation type="submission" date="2019-08" db="EMBL/GenBank/DDBJ databases">
        <title>Genomics of alphabaculovirus isolates infecting Mamestra configurata.</title>
        <authorList>
            <person name="Erlandson M.A."/>
            <person name="Baldwin D."/>
            <person name="Theilmann D.A."/>
        </authorList>
    </citation>
    <scope>NUCLEOTIDE SEQUENCE</scope>
    <source>
        <strain evidence="2">94-2</strain>
    </source>
</reference>
<dbReference type="EMBL" id="MN320360">
    <property type="protein sequence ID" value="QNH90482.1"/>
    <property type="molecule type" value="Genomic_DNA"/>
</dbReference>
<organism evidence="1">
    <name type="scientific">Mamestra configurata nucleopolyhedrovirus</name>
    <name type="common">MacoNPV</name>
    <dbReference type="NCBI Taxonomy" id="207830"/>
    <lineage>
        <taxon>Viruses</taxon>
        <taxon>Viruses incertae sedis</taxon>
        <taxon>Naldaviricetes</taxon>
        <taxon>Lefavirales</taxon>
        <taxon>Baculoviridae</taxon>
        <taxon>Alphabaculovirus</taxon>
        <taxon>Alphabaculovirus maconfiguratae</taxon>
    </lineage>
</organism>
<sequence>MLIVRAVGHVLFCSAKKVTSDPTPIYSGIFRIVDYYTSIVYTVVYGPYILHYRDFFCTAKKFIIVIA</sequence>
<dbReference type="EMBL" id="MK409385">
    <property type="protein sequence ID" value="QEE79895.1"/>
    <property type="molecule type" value="Genomic_DNA"/>
</dbReference>
<evidence type="ECO:0000313" key="1">
    <source>
        <dbReference type="EMBL" id="QEE79895.1"/>
    </source>
</evidence>